<protein>
    <recommendedName>
        <fullName evidence="3">AbiEi antitoxin C-terminal domain-containing protein</fullName>
    </recommendedName>
</protein>
<comment type="caution">
    <text evidence="1">The sequence shown here is derived from an EMBL/GenBank/DDBJ whole genome shotgun (WGS) entry which is preliminary data.</text>
</comment>
<name>A0A4Q4ZIH6_9ACTN</name>
<dbReference type="Proteomes" id="UP000295198">
    <property type="component" value="Unassembled WGS sequence"/>
</dbReference>
<evidence type="ECO:0000313" key="1">
    <source>
        <dbReference type="EMBL" id="RYP87698.1"/>
    </source>
</evidence>
<gene>
    <name evidence="1" type="ORF">EKO23_04685</name>
</gene>
<reference evidence="1 2" key="1">
    <citation type="submission" date="2019-01" db="EMBL/GenBank/DDBJ databases">
        <title>Nocardioides guangzhouensis sp. nov., an actinobacterium isolated from soil.</title>
        <authorList>
            <person name="Fu Y."/>
            <person name="Cai Y."/>
            <person name="Lin Z."/>
            <person name="Chen P."/>
        </authorList>
    </citation>
    <scope>NUCLEOTIDE SEQUENCE [LARGE SCALE GENOMIC DNA]</scope>
    <source>
        <strain evidence="1 2">130</strain>
    </source>
</reference>
<sequence length="287" mass="32312">MARQAGIPPWALTAMCERHELVRLFKSVYLVAGTPDSPDLRISAVRLVAPPEAVVCDTTAAWVRGIDVEPPGGHLSVRPASVFKEAGHDRMRIPGVRSGERHFDEGDIVEIAGLRVTTAVRTAWDLGRLQPRYRAMGGLDAMLRLGEFSKDELLAGIERFRGQRGVVQLRDLAPRVDPRAESLPESMLRLHWEEQPGLGRPVPQLPVFDDGGIERYRLDLADPIRRVAAEYDGVAFHAHRAREDGVRREWITETRDIHIEVFTDVDLFGRDADPARRLRQMYADHAR</sequence>
<dbReference type="EMBL" id="SDKM01000005">
    <property type="protein sequence ID" value="RYP87698.1"/>
    <property type="molecule type" value="Genomic_DNA"/>
</dbReference>
<organism evidence="1 2">
    <name type="scientific">Nocardioides guangzhouensis</name>
    <dbReference type="NCBI Taxonomy" id="2497878"/>
    <lineage>
        <taxon>Bacteria</taxon>
        <taxon>Bacillati</taxon>
        <taxon>Actinomycetota</taxon>
        <taxon>Actinomycetes</taxon>
        <taxon>Propionibacteriales</taxon>
        <taxon>Nocardioidaceae</taxon>
        <taxon>Nocardioides</taxon>
    </lineage>
</organism>
<dbReference type="AlphaFoldDB" id="A0A4Q4ZIH6"/>
<keyword evidence="2" id="KW-1185">Reference proteome</keyword>
<accession>A0A4Q4ZIH6</accession>
<evidence type="ECO:0000313" key="2">
    <source>
        <dbReference type="Proteomes" id="UP000295198"/>
    </source>
</evidence>
<proteinExistence type="predicted"/>
<dbReference type="RefSeq" id="WP_134714606.1">
    <property type="nucleotide sequence ID" value="NZ_SDKM01000005.1"/>
</dbReference>
<dbReference type="OrthoDB" id="5517693at2"/>
<evidence type="ECO:0008006" key="3">
    <source>
        <dbReference type="Google" id="ProtNLM"/>
    </source>
</evidence>